<comment type="caution">
    <text evidence="4">The sequence shown here is derived from an EMBL/GenBank/DDBJ whole genome shotgun (WGS) entry which is preliminary data.</text>
</comment>
<dbReference type="GO" id="GO:0016042">
    <property type="term" value="P:lipid catabolic process"/>
    <property type="evidence" value="ECO:0007669"/>
    <property type="project" value="UniProtKB-KW"/>
</dbReference>
<sequence>MDLLDLTAAELSQKCLNLFSRSLPSRSQTQDDKKDQPAPPSQEQAEGPSVDERLEYKLADFNLWIDGIGALASARASLDWRLNERPIDLELVKGNLVMLYQSLEDYADLQEKHQTLDEALLGIEAALGSLASLALAVRRTGKRSRLHKADRLFNEEEHTELKQHLECIVVLRPGERGYSRHRFKQKLEALTPVQQRLVMANLRRRNRFLQARRHSTGLKRRKPELASISEDVGNQAHQPIASPDLEIPILVRPLVEQPTKLPKNSDAPTISGTSASVPDSKLRYTDPTLKKPEASTPRTEVTRITATAHYPRPQLPDDSQHMFQCPCCYQTLPVQDVKANPRWRKHLSEDICPYTCVVEDCPTPEVYYSTRTALERHIRQDHSPTWQCPLCEDEPQFASMTDMMEHFMALHSDAADGEDISTLISLSTQRKIGIEACPLCDVEGIVDSPELIEHVLEHVHDFALRSLPWPRSSHINIGGEVGTFDLRHSKCPSVIQWLSGLSEMDGHKRLQLSQFDYDRVTTVKSQVPPLQDGNLPAEIYFADEHGDESAAAETDISRLTQETLSSSELTDNVDDLPQNHDNTPIKQSTNKEEGRPTSRTSRVRKTIKNWLNVGNAKPAPSDGSKSSVAQQDLKNDIAQHPPMYRAAVYLFNHLKDQEETISIIAFNTFLRQQHPSGHEYDDVFSIKETYGFSAFYKAWLDLGTSAQGPLPPKDLSRPLTNYFISSSRNNYNGSVAPGPTATAEAYREVLMQGCRSIELNVWNGDSVELKTQDSSRDHQANALGSRVRRMRQKPPQMQLSEPIVTQDWTFSDACGLREVCAVIGTSAFVNNDLPVIVSLEVHADIENQEVMVRIMKEEWGELLLDEPLEGYDPRFRLPTLGDLRRKILVKVTESPVIVIENPAWRDMDEPRVREPRVNYMTSETKTSRVGPCQALSDLAIYTQSEEFHNYDTPAARRPSHVFSLSEAHLLEVDAMGETGLFSHNKHYFMRCFPSRSRFDSSNPDPSLFWKLGVQMVALNWRIIDEGMMLHHGMFADEDGWVLKPTGYQSADKEIGTWREVIPKGIMDIGITIFAGFDIPGSVEDEQDSISHGKRILRPQVKVELHCVQEDGEDTYKMKTETSKTKNPWFGAYGSLISFVVRKSPPELSFVRFRVVDGSGSFGGSLLGWACIRLDRLREGYRLIELFDAEGRKTSGVLLVKILLDLT</sequence>
<dbReference type="SUPFAM" id="SSF49562">
    <property type="entry name" value="C2 domain (Calcium/lipid-binding domain, CaLB)"/>
    <property type="match status" value="1"/>
</dbReference>
<dbReference type="PANTHER" id="PTHR10336:SF82">
    <property type="entry name" value="PHOSPHOINOSITIDE PHOSPHOLIPASE C"/>
    <property type="match status" value="1"/>
</dbReference>
<feature type="region of interest" description="Disordered" evidence="2">
    <location>
        <begin position="259"/>
        <end position="301"/>
    </location>
</feature>
<dbReference type="AlphaFoldDB" id="A0A428TU01"/>
<name>A0A428TU01_9HYPO</name>
<dbReference type="InterPro" id="IPR001711">
    <property type="entry name" value="PLipase_C_Pinositol-sp_Y"/>
</dbReference>
<feature type="compositionally biased region" description="Basic and acidic residues" evidence="2">
    <location>
        <begin position="280"/>
        <end position="293"/>
    </location>
</feature>
<evidence type="ECO:0000313" key="5">
    <source>
        <dbReference type="Proteomes" id="UP000288429"/>
    </source>
</evidence>
<keyword evidence="1" id="KW-0442">Lipid degradation</keyword>
<feature type="region of interest" description="Disordered" evidence="2">
    <location>
        <begin position="770"/>
        <end position="798"/>
    </location>
</feature>
<dbReference type="EMBL" id="NIZV01000137">
    <property type="protein sequence ID" value="RSM05537.1"/>
    <property type="molecule type" value="Genomic_DNA"/>
</dbReference>
<evidence type="ECO:0000256" key="2">
    <source>
        <dbReference type="SAM" id="MobiDB-lite"/>
    </source>
</evidence>
<comment type="catalytic activity">
    <reaction evidence="1">
        <text>a 1,2-diacyl-sn-glycero-3-phospho-(1D-myo-inositol-4,5-bisphosphate) + H2O = 1D-myo-inositol 1,4,5-trisphosphate + a 1,2-diacyl-sn-glycerol + H(+)</text>
        <dbReference type="Rhea" id="RHEA:33179"/>
        <dbReference type="ChEBI" id="CHEBI:15377"/>
        <dbReference type="ChEBI" id="CHEBI:15378"/>
        <dbReference type="ChEBI" id="CHEBI:17815"/>
        <dbReference type="ChEBI" id="CHEBI:58456"/>
        <dbReference type="ChEBI" id="CHEBI:203600"/>
        <dbReference type="EC" id="3.1.4.11"/>
    </reaction>
</comment>
<evidence type="ECO:0000259" key="3">
    <source>
        <dbReference type="PROSITE" id="PS50008"/>
    </source>
</evidence>
<keyword evidence="1" id="KW-0378">Hydrolase</keyword>
<dbReference type="InterPro" id="IPR035892">
    <property type="entry name" value="C2_domain_sf"/>
</dbReference>
<dbReference type="CDD" id="cd00275">
    <property type="entry name" value="C2_PLC_like"/>
    <property type="match status" value="1"/>
</dbReference>
<dbReference type="PANTHER" id="PTHR10336">
    <property type="entry name" value="PHOSPHOINOSITIDE-SPECIFIC PHOSPHOLIPASE C FAMILY PROTEIN"/>
    <property type="match status" value="1"/>
</dbReference>
<gene>
    <name evidence="4" type="ORF">CDV31_009528</name>
</gene>
<dbReference type="InterPro" id="IPR013087">
    <property type="entry name" value="Znf_C2H2_type"/>
</dbReference>
<keyword evidence="1" id="KW-0443">Lipid metabolism</keyword>
<keyword evidence="5" id="KW-1185">Reference proteome</keyword>
<dbReference type="PRINTS" id="PR00390">
    <property type="entry name" value="PHPHLIPASEC"/>
</dbReference>
<feature type="region of interest" description="Disordered" evidence="2">
    <location>
        <begin position="563"/>
        <end position="604"/>
    </location>
</feature>
<dbReference type="PROSITE" id="PS50007">
    <property type="entry name" value="PIPLC_X_DOMAIN"/>
    <property type="match status" value="1"/>
</dbReference>
<evidence type="ECO:0000256" key="1">
    <source>
        <dbReference type="RuleBase" id="RU361133"/>
    </source>
</evidence>
<proteinExistence type="predicted"/>
<dbReference type="SUPFAM" id="SSF51695">
    <property type="entry name" value="PLC-like phosphodiesterases"/>
    <property type="match status" value="1"/>
</dbReference>
<feature type="compositionally biased region" description="Polar residues" evidence="2">
    <location>
        <begin position="266"/>
        <end position="277"/>
    </location>
</feature>
<dbReference type="GO" id="GO:0004435">
    <property type="term" value="F:phosphatidylinositol-4,5-bisphosphate phospholipase C activity"/>
    <property type="evidence" value="ECO:0007669"/>
    <property type="project" value="UniProtKB-EC"/>
</dbReference>
<dbReference type="SMART" id="SM00148">
    <property type="entry name" value="PLCXc"/>
    <property type="match status" value="1"/>
</dbReference>
<dbReference type="Gene3D" id="2.60.40.150">
    <property type="entry name" value="C2 domain"/>
    <property type="match status" value="1"/>
</dbReference>
<dbReference type="GO" id="GO:0048015">
    <property type="term" value="P:phosphatidylinositol-mediated signaling"/>
    <property type="evidence" value="ECO:0007669"/>
    <property type="project" value="TreeGrafter"/>
</dbReference>
<dbReference type="PROSITE" id="PS50008">
    <property type="entry name" value="PIPLC_Y_DOMAIN"/>
    <property type="match status" value="1"/>
</dbReference>
<feature type="domain" description="PI-PLC Y-box" evidence="3">
    <location>
        <begin position="935"/>
        <end position="1047"/>
    </location>
</feature>
<accession>A0A428TU01</accession>
<feature type="compositionally biased region" description="Basic and acidic residues" evidence="2">
    <location>
        <begin position="770"/>
        <end position="779"/>
    </location>
</feature>
<organism evidence="4 5">
    <name type="scientific">Fusarium ambrosium</name>
    <dbReference type="NCBI Taxonomy" id="131363"/>
    <lineage>
        <taxon>Eukaryota</taxon>
        <taxon>Fungi</taxon>
        <taxon>Dikarya</taxon>
        <taxon>Ascomycota</taxon>
        <taxon>Pezizomycotina</taxon>
        <taxon>Sordariomycetes</taxon>
        <taxon>Hypocreomycetidae</taxon>
        <taxon>Hypocreales</taxon>
        <taxon>Nectriaceae</taxon>
        <taxon>Fusarium</taxon>
        <taxon>Fusarium solani species complex</taxon>
    </lineage>
</organism>
<protein>
    <recommendedName>
        <fullName evidence="1">Phosphoinositide phospholipase C</fullName>
        <ecNumber evidence="1">3.1.4.11</ecNumber>
    </recommendedName>
</protein>
<dbReference type="GO" id="GO:0051209">
    <property type="term" value="P:release of sequestered calcium ion into cytosol"/>
    <property type="evidence" value="ECO:0007669"/>
    <property type="project" value="TreeGrafter"/>
</dbReference>
<feature type="compositionally biased region" description="Polar residues" evidence="2">
    <location>
        <begin position="579"/>
        <end position="588"/>
    </location>
</feature>
<dbReference type="Gene3D" id="3.20.20.190">
    <property type="entry name" value="Phosphatidylinositol (PI) phosphodiesterase"/>
    <property type="match status" value="1"/>
</dbReference>
<reference evidence="4 5" key="1">
    <citation type="submission" date="2017-06" db="EMBL/GenBank/DDBJ databases">
        <title>Cmopartive genomic analysis of Ambrosia Fusariam Clade fungi.</title>
        <authorList>
            <person name="Stajich J.E."/>
            <person name="Carrillo J."/>
            <person name="Kijimoto T."/>
            <person name="Eskalen A."/>
            <person name="O'Donnell K."/>
            <person name="Kasson M."/>
        </authorList>
    </citation>
    <scope>NUCLEOTIDE SEQUENCE [LARGE SCALE GENOMIC DNA]</scope>
    <source>
        <strain evidence="4 5">NRRL 20438</strain>
    </source>
</reference>
<feature type="region of interest" description="Disordered" evidence="2">
    <location>
        <begin position="24"/>
        <end position="50"/>
    </location>
</feature>
<dbReference type="Pfam" id="PF00388">
    <property type="entry name" value="PI-PLC-X"/>
    <property type="match status" value="1"/>
</dbReference>
<dbReference type="EC" id="3.1.4.11" evidence="1"/>
<evidence type="ECO:0000313" key="4">
    <source>
        <dbReference type="EMBL" id="RSM05537.1"/>
    </source>
</evidence>
<dbReference type="InterPro" id="IPR017946">
    <property type="entry name" value="PLC-like_Pdiesterase_TIM-brl"/>
</dbReference>
<dbReference type="Proteomes" id="UP000288429">
    <property type="component" value="Unassembled WGS sequence"/>
</dbReference>
<dbReference type="Pfam" id="PF00387">
    <property type="entry name" value="PI-PLC-Y"/>
    <property type="match status" value="1"/>
</dbReference>
<dbReference type="InterPro" id="IPR001192">
    <property type="entry name" value="PI-PLC_fam"/>
</dbReference>
<dbReference type="InterPro" id="IPR000909">
    <property type="entry name" value="PLipase_C_PInositol-sp_X_dom"/>
</dbReference>
<dbReference type="SMART" id="SM00355">
    <property type="entry name" value="ZnF_C2H2"/>
    <property type="match status" value="3"/>
</dbReference>
<dbReference type="SMART" id="SM00149">
    <property type="entry name" value="PLCYc"/>
    <property type="match status" value="1"/>
</dbReference>